<evidence type="ECO:0000313" key="1">
    <source>
        <dbReference type="EMBL" id="MDJ1484120.1"/>
    </source>
</evidence>
<dbReference type="EMBL" id="JASJOS010000013">
    <property type="protein sequence ID" value="MDJ1484120.1"/>
    <property type="molecule type" value="Genomic_DNA"/>
</dbReference>
<dbReference type="PANTHER" id="PTHR32011:SF6">
    <property type="entry name" value="KNR4_SMI1-LIKE DOMAIN-CONTAINING PROTEIN"/>
    <property type="match status" value="1"/>
</dbReference>
<evidence type="ECO:0000313" key="2">
    <source>
        <dbReference type="Proteomes" id="UP001241110"/>
    </source>
</evidence>
<dbReference type="Proteomes" id="UP001241110">
    <property type="component" value="Unassembled WGS sequence"/>
</dbReference>
<proteinExistence type="predicted"/>
<dbReference type="PANTHER" id="PTHR32011">
    <property type="entry name" value="OS08G0472400 PROTEIN"/>
    <property type="match status" value="1"/>
</dbReference>
<sequence>MQTIPENITEFLYWFKERTEAFWNANTDVDSDDFVCEDWIRGAKWIGMEETQIDEIEKKYAIRFTPDHREFLKILHTIDRKEVIRYTDSSENGEEEITEERPFFYNWFTDEQEIRSRLEWPYRTVLEDVKGMNGVWIKSWGKRPQSETEKEAIFTEWYKQAPTLLPLKSHRFMVSEPYQAGNPILSVWGSDIIVYGWDLRSYLLHELGDHLNMYEWVFDQEDQEWYTELPKEINDIFAHDRQTAIEKHIPFWEEVILYWSSGWSSFGKRYPYPTDSSVQPIVPTYIPEEEVESEQTTIHQKRFTPFT</sequence>
<evidence type="ECO:0008006" key="3">
    <source>
        <dbReference type="Google" id="ProtNLM"/>
    </source>
</evidence>
<reference evidence="1" key="1">
    <citation type="submission" date="2023-05" db="EMBL/GenBank/DDBJ databases">
        <authorList>
            <person name="Zhang X."/>
        </authorList>
    </citation>
    <scope>NUCLEOTIDE SEQUENCE</scope>
    <source>
        <strain evidence="1">YF14B1</strain>
    </source>
</reference>
<comment type="caution">
    <text evidence="1">The sequence shown here is derived from an EMBL/GenBank/DDBJ whole genome shotgun (WGS) entry which is preliminary data.</text>
</comment>
<gene>
    <name evidence="1" type="ORF">QNI16_26720</name>
</gene>
<protein>
    <recommendedName>
        <fullName evidence="3">Knr4/Smi1-like domain-containing protein</fullName>
    </recommendedName>
</protein>
<dbReference type="RefSeq" id="WP_313984972.1">
    <property type="nucleotide sequence ID" value="NZ_JASJOS010000013.1"/>
</dbReference>
<name>A0AAE3QVN7_9BACT</name>
<organism evidence="1 2">
    <name type="scientific">Xanthocytophaga flava</name>
    <dbReference type="NCBI Taxonomy" id="3048013"/>
    <lineage>
        <taxon>Bacteria</taxon>
        <taxon>Pseudomonadati</taxon>
        <taxon>Bacteroidota</taxon>
        <taxon>Cytophagia</taxon>
        <taxon>Cytophagales</taxon>
        <taxon>Rhodocytophagaceae</taxon>
        <taxon>Xanthocytophaga</taxon>
    </lineage>
</organism>
<dbReference type="AlphaFoldDB" id="A0AAE3QVN7"/>
<accession>A0AAE3QVN7</accession>